<feature type="domain" description="Leucine-binding protein" evidence="4">
    <location>
        <begin position="43"/>
        <end position="377"/>
    </location>
</feature>
<dbReference type="Pfam" id="PF13458">
    <property type="entry name" value="Peripla_BP_6"/>
    <property type="match status" value="1"/>
</dbReference>
<accession>A0A845QQ75</accession>
<organism evidence="5 6">
    <name type="scientific">Anaerotruncus colihominis</name>
    <dbReference type="NCBI Taxonomy" id="169435"/>
    <lineage>
        <taxon>Bacteria</taxon>
        <taxon>Bacillati</taxon>
        <taxon>Bacillota</taxon>
        <taxon>Clostridia</taxon>
        <taxon>Eubacteriales</taxon>
        <taxon>Oscillospiraceae</taxon>
        <taxon>Anaerotruncus</taxon>
    </lineage>
</organism>
<sequence>MRRTRLAALTAGLVCAVFFMTSCSTYQNFKEAFFEKEGQAADTIRIGVLEPQTGNDSPMGDLEIQGIELAHNLVPEIAGKKVELIYADTQSNIYAAETAVDALIEKQPAIVLGSYGDAVSLIASQKLGEKQIPAIAVTATNPLITANNSYYFRVSFTDASQGRALAEYVFSALQLKQAAVVKVRDEDTSTEMVSQFSARLEKLTDDEECIVESIELPQDVKTCEKFAERLKASGAQAIFMPVSLSYAEKMFDAADKAGINAVTFIGPKDWHSDDLIKLQQKYPQITIAVAADFTAETADGAEVETVTGSLYEEFLAAYKKAYGKDEAPEAVALGFDAYMLAVQAIEQAGDVSGTKVKDALLMTENFGGASGDISFNESGEPKKAINIDVIQEDRFVSIYTVK</sequence>
<dbReference type="AlphaFoldDB" id="A0A845QQ75"/>
<evidence type="ECO:0000313" key="5">
    <source>
        <dbReference type="EMBL" id="NBH62867.1"/>
    </source>
</evidence>
<protein>
    <recommendedName>
        <fullName evidence="4">Leucine-binding protein domain-containing protein</fullName>
    </recommendedName>
</protein>
<dbReference type="EMBL" id="QXWK01000040">
    <property type="protein sequence ID" value="NBH62867.1"/>
    <property type="molecule type" value="Genomic_DNA"/>
</dbReference>
<dbReference type="SUPFAM" id="SSF53822">
    <property type="entry name" value="Periplasmic binding protein-like I"/>
    <property type="match status" value="1"/>
</dbReference>
<dbReference type="PANTHER" id="PTHR30483:SF6">
    <property type="entry name" value="PERIPLASMIC BINDING PROTEIN OF ABC TRANSPORTER FOR NATURAL AMINO ACIDS"/>
    <property type="match status" value="1"/>
</dbReference>
<evidence type="ECO:0000256" key="2">
    <source>
        <dbReference type="ARBA" id="ARBA00022729"/>
    </source>
</evidence>
<dbReference type="InterPro" id="IPR028082">
    <property type="entry name" value="Peripla_BP_I"/>
</dbReference>
<evidence type="ECO:0000256" key="1">
    <source>
        <dbReference type="ARBA" id="ARBA00010062"/>
    </source>
</evidence>
<evidence type="ECO:0000256" key="3">
    <source>
        <dbReference type="SAM" id="SignalP"/>
    </source>
</evidence>
<dbReference type="PROSITE" id="PS51257">
    <property type="entry name" value="PROKAR_LIPOPROTEIN"/>
    <property type="match status" value="1"/>
</dbReference>
<dbReference type="InterPro" id="IPR051010">
    <property type="entry name" value="BCAA_transport"/>
</dbReference>
<reference evidence="5 6" key="1">
    <citation type="submission" date="2018-08" db="EMBL/GenBank/DDBJ databases">
        <title>Murine metabolic-syndrome-specific gut microbial biobank.</title>
        <authorList>
            <person name="Liu C."/>
        </authorList>
    </citation>
    <scope>NUCLEOTIDE SEQUENCE [LARGE SCALE GENOMIC DNA]</scope>
    <source>
        <strain evidence="5 6">28</strain>
    </source>
</reference>
<feature type="chain" id="PRO_5032583499" description="Leucine-binding protein domain-containing protein" evidence="3">
    <location>
        <begin position="27"/>
        <end position="402"/>
    </location>
</feature>
<comment type="caution">
    <text evidence="5">The sequence shown here is derived from an EMBL/GenBank/DDBJ whole genome shotgun (WGS) entry which is preliminary data.</text>
</comment>
<dbReference type="Gene3D" id="3.40.50.2300">
    <property type="match status" value="2"/>
</dbReference>
<proteinExistence type="inferred from homology"/>
<keyword evidence="2 3" id="KW-0732">Signal</keyword>
<gene>
    <name evidence="5" type="ORF">D0435_14575</name>
</gene>
<dbReference type="PANTHER" id="PTHR30483">
    <property type="entry name" value="LEUCINE-SPECIFIC-BINDING PROTEIN"/>
    <property type="match status" value="1"/>
</dbReference>
<evidence type="ECO:0000259" key="4">
    <source>
        <dbReference type="Pfam" id="PF13458"/>
    </source>
</evidence>
<dbReference type="Proteomes" id="UP000446866">
    <property type="component" value="Unassembled WGS sequence"/>
</dbReference>
<dbReference type="InterPro" id="IPR028081">
    <property type="entry name" value="Leu-bd"/>
</dbReference>
<comment type="similarity">
    <text evidence="1">Belongs to the leucine-binding protein family.</text>
</comment>
<dbReference type="RefSeq" id="WP_160203152.1">
    <property type="nucleotide sequence ID" value="NZ_QXWK01000040.1"/>
</dbReference>
<evidence type="ECO:0000313" key="6">
    <source>
        <dbReference type="Proteomes" id="UP000446866"/>
    </source>
</evidence>
<feature type="signal peptide" evidence="3">
    <location>
        <begin position="1"/>
        <end position="26"/>
    </location>
</feature>
<keyword evidence="6" id="KW-1185">Reference proteome</keyword>
<name>A0A845QQ75_9FIRM</name>